<dbReference type="InterPro" id="IPR011989">
    <property type="entry name" value="ARM-like"/>
</dbReference>
<dbReference type="HOGENOM" id="CLU_013157_0_0_1"/>
<dbReference type="eggNOG" id="KOG1988">
    <property type="taxonomic scope" value="Eukaryota"/>
</dbReference>
<dbReference type="AlphaFoldDB" id="G5EDW9"/>
<feature type="domain" description="Integrator complex subunit 7 C-terminal" evidence="3">
    <location>
        <begin position="763"/>
        <end position="862"/>
    </location>
</feature>
<evidence type="ECO:0000256" key="2">
    <source>
        <dbReference type="ARBA" id="ARBA00015336"/>
    </source>
</evidence>
<dbReference type="RefSeq" id="NP_496477.2">
    <property type="nucleotide sequence ID" value="NM_064076.4"/>
</dbReference>
<evidence type="ECO:0000259" key="4">
    <source>
        <dbReference type="Pfam" id="PF24436"/>
    </source>
</evidence>
<dbReference type="PeptideAtlas" id="G5EDW9"/>
<dbReference type="SMR" id="G5EDW9"/>
<evidence type="ECO:0000259" key="3">
    <source>
        <dbReference type="Pfam" id="PF22965"/>
    </source>
</evidence>
<keyword evidence="8" id="KW-1267">Proteomics identification</keyword>
<evidence type="ECO:0000313" key="6">
    <source>
        <dbReference type="Proteomes" id="UP000001940"/>
    </source>
</evidence>
<accession>G5EDW9</accession>
<dbReference type="InterPro" id="IPR033060">
    <property type="entry name" value="INTS7"/>
</dbReference>
<dbReference type="CTD" id="174777"/>
<dbReference type="PaxDb" id="6239-D1043.1"/>
<comment type="similarity">
    <text evidence="1">Belongs to the Integrator subunit 7 family.</text>
</comment>
<dbReference type="AGR" id="WB:WBGene00008361"/>
<dbReference type="OrthoDB" id="1921953at2759"/>
<dbReference type="FunCoup" id="G5EDW9">
    <property type="interactions" value="1790"/>
</dbReference>
<dbReference type="KEGG" id="cel:CELE_D1043.1"/>
<evidence type="ECO:0000313" key="5">
    <source>
        <dbReference type="EMBL" id="CAB16919.2"/>
    </source>
</evidence>
<dbReference type="InterPro" id="IPR054519">
    <property type="entry name" value="INTS7_C"/>
</dbReference>
<dbReference type="Pfam" id="PF24436">
    <property type="entry name" value="INTS7_N"/>
    <property type="match status" value="1"/>
</dbReference>
<name>G5EDW9_CAEEL</name>
<organism evidence="5 6">
    <name type="scientific">Caenorhabditis elegans</name>
    <dbReference type="NCBI Taxonomy" id="6239"/>
    <lineage>
        <taxon>Eukaryota</taxon>
        <taxon>Metazoa</taxon>
        <taxon>Ecdysozoa</taxon>
        <taxon>Nematoda</taxon>
        <taxon>Chromadorea</taxon>
        <taxon>Rhabditida</taxon>
        <taxon>Rhabditina</taxon>
        <taxon>Rhabditomorpha</taxon>
        <taxon>Rhabditoidea</taxon>
        <taxon>Rhabditidae</taxon>
        <taxon>Peloderinae</taxon>
        <taxon>Caenorhabditis</taxon>
    </lineage>
</organism>
<dbReference type="EMBL" id="BX284602">
    <property type="protein sequence ID" value="CAB16919.2"/>
    <property type="molecule type" value="Genomic_DNA"/>
</dbReference>
<evidence type="ECO:0000256" key="1">
    <source>
        <dbReference type="ARBA" id="ARBA00008565"/>
    </source>
</evidence>
<dbReference type="OMA" id="PYMLPRF"/>
<dbReference type="Bgee" id="WBGene00008361">
    <property type="expression patterns" value="Expressed in germ line (C elegans) and 4 other cell types or tissues"/>
</dbReference>
<dbReference type="SUPFAM" id="SSF48371">
    <property type="entry name" value="ARM repeat"/>
    <property type="match status" value="1"/>
</dbReference>
<dbReference type="Reactome" id="R-CEL-6807505">
    <property type="pathway name" value="RNA polymerase II transcribes snRNA genes"/>
</dbReference>
<dbReference type="GeneID" id="174777"/>
<dbReference type="PANTHER" id="PTHR13322:SF2">
    <property type="entry name" value="INTEGRATOR COMPLEX SUBUNIT 7"/>
    <property type="match status" value="1"/>
</dbReference>
<dbReference type="InParanoid" id="G5EDW9"/>
<dbReference type="WormBase" id="D1043.1">
    <property type="protein sequence ID" value="CE32842"/>
    <property type="gene ID" value="WBGene00008361"/>
    <property type="gene designation" value="ints-7"/>
</dbReference>
<dbReference type="Pfam" id="PF22965">
    <property type="entry name" value="INTS7_C"/>
    <property type="match status" value="1"/>
</dbReference>
<dbReference type="STRING" id="6239.D1043.1.1"/>
<keyword evidence="6" id="KW-1185">Reference proteome</keyword>
<evidence type="ECO:0007829" key="8">
    <source>
        <dbReference type="PeptideAtlas" id="G5EDW9"/>
    </source>
</evidence>
<sequence>MSGTAQAQLFDKGLRGSTSEQLATISTLSRLFEENPAPTFVNAMLLRVADAFKDGNLDLRIAIARALGQCGSHLTLAFSSAEIFRRILTVSHSNDPNARENVLDVLAVLSPLLPESNQSHHLIRESLSTTHEGEFRATCNALKAFASISHSFAESIVLQIGKILEEDDASEPRKIQLCTAFSTMSATAQVVEQVFSVADTILHRTITDDYFHAFLKSTTSLCIEIRYAISKQIDVLLNLLSPSNTRTSRPSRNRRMIIVRQLRRLANFPNIWNEQQVLIFVESLRPSMIDESLMDFFDATTSLVKNCPKENLLALKGLVISSTGYGSLANPEVTVRFVYFASQVVCSPRTFEDDTPEFINSTMTSLTVVVINTCTCGRLKNRLANKLFRAIGDILLSFPYTDHSFSSMIISAVFSAFESIVSNDNNQKERLEMLCRLVDSEKLYIPEIHKWACKVMQEQVKLFSAYPSQFSYLCLAVGTSLPNDFPKVFYKDCQASMYGTARSAFRNGQWKHVASPNLASIDLSSLPEFERKWITALREIADSQLLEIEPDQLEKQQSHLSSALSALKSGKSNTRFGNDLRFPIGMVSAMLSSSYAHFHLLSVIRPFIFSLSGALQTNSFFNPVVAQRLLVALSSCELSINEALNEWSALCRASFCADSTSFDLITLYYLRVSILLVAVRVVLKKQSSETIIQIPPLTTARTCSLFQRERLQWIIEKIRLLKYENSPNIHTIKTLLSILNQLTILPYMLPRFFFQQFYHVDFKISTSPEAGKDKTINVFSGETIPVRVDGAITSTHPSPIRSIIVFAEITHLANHAQNQILQELVEPSENNYFTAQFLLNFKTACDVKFRIEFIDQTSRKQWKAYNVTTLHFTVREKYSSVGFELKRVGHQFPPDPRRHFPKGSLFHAEA</sequence>
<dbReference type="PhylomeDB" id="G5EDW9"/>
<dbReference type="GO" id="GO:0034472">
    <property type="term" value="P:snRNA 3'-end processing"/>
    <property type="evidence" value="ECO:0000318"/>
    <property type="project" value="GO_Central"/>
</dbReference>
<protein>
    <recommendedName>
        <fullName evidence="2">Integrator complex subunit 7</fullName>
    </recommendedName>
</protein>
<gene>
    <name evidence="5 7" type="primary">ints-7</name>
    <name evidence="5" type="ORF">CELE_D1043.1</name>
    <name evidence="7" type="ORF">D1043.1</name>
</gene>
<dbReference type="PANTHER" id="PTHR13322">
    <property type="entry name" value="C1ORF73 PROTEIN"/>
    <property type="match status" value="1"/>
</dbReference>
<dbReference type="GO" id="GO:0032039">
    <property type="term" value="C:integrator complex"/>
    <property type="evidence" value="ECO:0000318"/>
    <property type="project" value="GO_Central"/>
</dbReference>
<dbReference type="Gene3D" id="1.25.10.10">
    <property type="entry name" value="Leucine-rich Repeat Variant"/>
    <property type="match status" value="1"/>
</dbReference>
<dbReference type="InterPro" id="IPR056516">
    <property type="entry name" value="INTS7_N"/>
</dbReference>
<dbReference type="InterPro" id="IPR016024">
    <property type="entry name" value="ARM-type_fold"/>
</dbReference>
<dbReference type="PIR" id="T20287">
    <property type="entry name" value="T20287"/>
</dbReference>
<proteinExistence type="evidence at protein level"/>
<feature type="domain" description="Integrator complex subunit 7 N-terminal" evidence="4">
    <location>
        <begin position="10"/>
        <end position="509"/>
    </location>
</feature>
<evidence type="ECO:0000313" key="7">
    <source>
        <dbReference type="WormBase" id="D1043.1"/>
    </source>
</evidence>
<dbReference type="Proteomes" id="UP000001940">
    <property type="component" value="Chromosome II"/>
</dbReference>
<reference evidence="5 6" key="1">
    <citation type="journal article" date="1998" name="Science">
        <title>Genome sequence of the nematode C. elegans: a platform for investigating biology.</title>
        <authorList>
            <consortium name="The C. elegans sequencing consortium"/>
            <person name="Sulson J.E."/>
            <person name="Waterston R."/>
        </authorList>
    </citation>
    <scope>NUCLEOTIDE SEQUENCE [LARGE SCALE GENOMIC DNA]</scope>
    <source>
        <strain evidence="5 6">Bristol N2</strain>
    </source>
</reference>